<accession>A0AC60QIY3</accession>
<keyword evidence="2" id="KW-1185">Reference proteome</keyword>
<proteinExistence type="predicted"/>
<dbReference type="Proteomes" id="UP000805193">
    <property type="component" value="Unassembled WGS sequence"/>
</dbReference>
<evidence type="ECO:0000313" key="1">
    <source>
        <dbReference type="EMBL" id="KAG0434394.1"/>
    </source>
</evidence>
<organism evidence="1 2">
    <name type="scientific">Ixodes persulcatus</name>
    <name type="common">Taiga tick</name>
    <dbReference type="NCBI Taxonomy" id="34615"/>
    <lineage>
        <taxon>Eukaryota</taxon>
        <taxon>Metazoa</taxon>
        <taxon>Ecdysozoa</taxon>
        <taxon>Arthropoda</taxon>
        <taxon>Chelicerata</taxon>
        <taxon>Arachnida</taxon>
        <taxon>Acari</taxon>
        <taxon>Parasitiformes</taxon>
        <taxon>Ixodida</taxon>
        <taxon>Ixodoidea</taxon>
        <taxon>Ixodidae</taxon>
        <taxon>Ixodinae</taxon>
        <taxon>Ixodes</taxon>
    </lineage>
</organism>
<reference evidence="1 2" key="1">
    <citation type="journal article" date="2020" name="Cell">
        <title>Large-Scale Comparative Analyses of Tick Genomes Elucidate Their Genetic Diversity and Vector Capacities.</title>
        <authorList>
            <consortium name="Tick Genome and Microbiome Consortium (TIGMIC)"/>
            <person name="Jia N."/>
            <person name="Wang J."/>
            <person name="Shi W."/>
            <person name="Du L."/>
            <person name="Sun Y."/>
            <person name="Zhan W."/>
            <person name="Jiang J.F."/>
            <person name="Wang Q."/>
            <person name="Zhang B."/>
            <person name="Ji P."/>
            <person name="Bell-Sakyi L."/>
            <person name="Cui X.M."/>
            <person name="Yuan T.T."/>
            <person name="Jiang B.G."/>
            <person name="Yang W.F."/>
            <person name="Lam T.T."/>
            <person name="Chang Q.C."/>
            <person name="Ding S.J."/>
            <person name="Wang X.J."/>
            <person name="Zhu J.G."/>
            <person name="Ruan X.D."/>
            <person name="Zhao L."/>
            <person name="Wei J.T."/>
            <person name="Ye R.Z."/>
            <person name="Que T.C."/>
            <person name="Du C.H."/>
            <person name="Zhou Y.H."/>
            <person name="Cheng J.X."/>
            <person name="Dai P.F."/>
            <person name="Guo W.B."/>
            <person name="Han X.H."/>
            <person name="Huang E.J."/>
            <person name="Li L.F."/>
            <person name="Wei W."/>
            <person name="Gao Y.C."/>
            <person name="Liu J.Z."/>
            <person name="Shao H.Z."/>
            <person name="Wang X."/>
            <person name="Wang C.C."/>
            <person name="Yang T.C."/>
            <person name="Huo Q.B."/>
            <person name="Li W."/>
            <person name="Chen H.Y."/>
            <person name="Chen S.E."/>
            <person name="Zhou L.G."/>
            <person name="Ni X.B."/>
            <person name="Tian J.H."/>
            <person name="Sheng Y."/>
            <person name="Liu T."/>
            <person name="Pan Y.S."/>
            <person name="Xia L.Y."/>
            <person name="Li J."/>
            <person name="Zhao F."/>
            <person name="Cao W.C."/>
        </authorList>
    </citation>
    <scope>NUCLEOTIDE SEQUENCE [LARGE SCALE GENOMIC DNA]</scope>
    <source>
        <strain evidence="1">Iper-2018</strain>
    </source>
</reference>
<dbReference type="EMBL" id="JABSTQ010008544">
    <property type="protein sequence ID" value="KAG0434394.1"/>
    <property type="molecule type" value="Genomic_DNA"/>
</dbReference>
<sequence length="138" mass="15090">MWEDNMKSWPPIGKPDIVFYLVHSKACDFQEVSVYKSLESYLYLTSGLVGTVLHHRISEQLGYFKAEVGRSQSFNAAAHKAWACVHTKGRVVTGGCSCIAGQAKVLLFRAMGGCVHDVAQAPFKLRASDVSIVGRALS</sequence>
<evidence type="ECO:0000313" key="2">
    <source>
        <dbReference type="Proteomes" id="UP000805193"/>
    </source>
</evidence>
<gene>
    <name evidence="1" type="ORF">HPB47_019137</name>
</gene>
<name>A0AC60QIY3_IXOPE</name>
<protein>
    <submittedName>
        <fullName evidence="1">Uncharacterized protein</fullName>
    </submittedName>
</protein>
<comment type="caution">
    <text evidence="1">The sequence shown here is derived from an EMBL/GenBank/DDBJ whole genome shotgun (WGS) entry which is preliminary data.</text>
</comment>